<dbReference type="AlphaFoldDB" id="W9G3V5"/>
<feature type="region of interest" description="Disordered" evidence="3">
    <location>
        <begin position="111"/>
        <end position="165"/>
    </location>
</feature>
<dbReference type="PATRIC" id="fig|1386089.3.peg.2923"/>
<keyword evidence="1" id="KW-0547">Nucleotide-binding</keyword>
<dbReference type="eggNOG" id="COG0455">
    <property type="taxonomic scope" value="Bacteria"/>
</dbReference>
<evidence type="ECO:0008006" key="6">
    <source>
        <dbReference type="Google" id="ProtNLM"/>
    </source>
</evidence>
<dbReference type="GO" id="GO:0005524">
    <property type="term" value="F:ATP binding"/>
    <property type="evidence" value="ECO:0007669"/>
    <property type="project" value="UniProtKB-KW"/>
</dbReference>
<dbReference type="GO" id="GO:0016887">
    <property type="term" value="F:ATP hydrolysis activity"/>
    <property type="evidence" value="ECO:0007669"/>
    <property type="project" value="TreeGrafter"/>
</dbReference>
<dbReference type="GO" id="GO:0051782">
    <property type="term" value="P:negative regulation of cell division"/>
    <property type="evidence" value="ECO:0007669"/>
    <property type="project" value="TreeGrafter"/>
</dbReference>
<dbReference type="GO" id="GO:0009898">
    <property type="term" value="C:cytoplasmic side of plasma membrane"/>
    <property type="evidence" value="ECO:0007669"/>
    <property type="project" value="TreeGrafter"/>
</dbReference>
<reference evidence="4 5" key="1">
    <citation type="submission" date="2013-08" db="EMBL/GenBank/DDBJ databases">
        <title>Intrasporangium oryzae NRRL B-24470.</title>
        <authorList>
            <person name="Liu H."/>
            <person name="Wang G."/>
        </authorList>
    </citation>
    <scope>NUCLEOTIDE SEQUENCE [LARGE SCALE GENOMIC DNA]</scope>
    <source>
        <strain evidence="4 5">NRRL B-24470</strain>
    </source>
</reference>
<evidence type="ECO:0000256" key="3">
    <source>
        <dbReference type="SAM" id="MobiDB-lite"/>
    </source>
</evidence>
<comment type="caution">
    <text evidence="4">The sequence shown here is derived from an EMBL/GenBank/DDBJ whole genome shotgun (WGS) entry which is preliminary data.</text>
</comment>
<accession>W9G3V5</accession>
<dbReference type="EMBL" id="AWSA01000033">
    <property type="protein sequence ID" value="EWT00826.1"/>
    <property type="molecule type" value="Genomic_DNA"/>
</dbReference>
<evidence type="ECO:0000313" key="5">
    <source>
        <dbReference type="Proteomes" id="UP000019489"/>
    </source>
</evidence>
<keyword evidence="2" id="KW-0067">ATP-binding</keyword>
<name>W9G3V5_9MICO</name>
<dbReference type="GO" id="GO:0005829">
    <property type="term" value="C:cytosol"/>
    <property type="evidence" value="ECO:0007669"/>
    <property type="project" value="TreeGrafter"/>
</dbReference>
<dbReference type="SUPFAM" id="SSF52540">
    <property type="entry name" value="P-loop containing nucleoside triphosphate hydrolases"/>
    <property type="match status" value="1"/>
</dbReference>
<sequence length="452" mass="47241">MTEVVTGLSPQWESLVATALERVRGVTIARRCADVAELVSVAEAGIGQVAVVSHDLRGLDLSVVRRVREQGLRVVGLVPPDDEAAERRLRQLAVALVLPMDADPDRIGAALDDESTGGWPDGLDEATTALPGSVADPGSSVGPRSPDEPGWLPAGADRAPVHGDDAPRSRVVAVWGPTGAPGRTTVATNLAVEVASRGTEVVLVDADTYGGSVAQVLGLLDEAPGIAAACRAADHGGLDLPSLSRIAPYAASHLRVVTGLPRADRWPEVRGAALERVIELARVLAPVVVVDCGFCLEDDEELSYDTAAPRRNEATLTALATADVVVAVGGADPVALQRFVRGLQELGTVPSPEPVVVVNRVRSAAVGSRPEERIADSLLRFAGLEAVRFLPDDPSTTDAALLAGRSVVEQAPDSALRRAVTDLADAVVPWTRSRAGVRRRRWRRTAGVPAAG</sequence>
<dbReference type="Pfam" id="PF10609">
    <property type="entry name" value="ParA"/>
    <property type="match status" value="1"/>
</dbReference>
<dbReference type="OrthoDB" id="3217709at2"/>
<dbReference type="InterPro" id="IPR050625">
    <property type="entry name" value="ParA/MinD_ATPase"/>
</dbReference>
<organism evidence="4 5">
    <name type="scientific">Intrasporangium oryzae NRRL B-24470</name>
    <dbReference type="NCBI Taxonomy" id="1386089"/>
    <lineage>
        <taxon>Bacteria</taxon>
        <taxon>Bacillati</taxon>
        <taxon>Actinomycetota</taxon>
        <taxon>Actinomycetes</taxon>
        <taxon>Micrococcales</taxon>
        <taxon>Intrasporangiaceae</taxon>
        <taxon>Intrasporangium</taxon>
    </lineage>
</organism>
<dbReference type="InterPro" id="IPR033756">
    <property type="entry name" value="YlxH/NBP35"/>
</dbReference>
<keyword evidence="5" id="KW-1185">Reference proteome</keyword>
<evidence type="ECO:0000313" key="4">
    <source>
        <dbReference type="EMBL" id="EWT00826.1"/>
    </source>
</evidence>
<evidence type="ECO:0000256" key="2">
    <source>
        <dbReference type="ARBA" id="ARBA00022840"/>
    </source>
</evidence>
<dbReference type="Proteomes" id="UP000019489">
    <property type="component" value="Unassembled WGS sequence"/>
</dbReference>
<protein>
    <recommendedName>
        <fullName evidence="6">Chromosome partitioning protein</fullName>
    </recommendedName>
</protein>
<dbReference type="STRING" id="1386089.N865_13405"/>
<dbReference type="PANTHER" id="PTHR43384">
    <property type="entry name" value="SEPTUM SITE-DETERMINING PROTEIN MIND HOMOLOG, CHLOROPLASTIC-RELATED"/>
    <property type="match status" value="1"/>
</dbReference>
<dbReference type="Gene3D" id="3.40.50.300">
    <property type="entry name" value="P-loop containing nucleotide triphosphate hydrolases"/>
    <property type="match status" value="1"/>
</dbReference>
<gene>
    <name evidence="4" type="ORF">N865_13405</name>
</gene>
<dbReference type="InterPro" id="IPR027417">
    <property type="entry name" value="P-loop_NTPase"/>
</dbReference>
<proteinExistence type="predicted"/>
<dbReference type="RefSeq" id="WP_051510620.1">
    <property type="nucleotide sequence ID" value="NZ_AWSA01000033.1"/>
</dbReference>
<evidence type="ECO:0000256" key="1">
    <source>
        <dbReference type="ARBA" id="ARBA00022741"/>
    </source>
</evidence>
<dbReference type="PANTHER" id="PTHR43384:SF6">
    <property type="entry name" value="SEPTUM SITE-DETERMINING PROTEIN MIND HOMOLOG, CHLOROPLASTIC"/>
    <property type="match status" value="1"/>
</dbReference>